<accession>A0ABX9Q362</accession>
<keyword evidence="1" id="KW-1133">Transmembrane helix</keyword>
<keyword evidence="1" id="KW-0812">Transmembrane</keyword>
<evidence type="ECO:0000313" key="2">
    <source>
        <dbReference type="EMBL" id="RKF70260.1"/>
    </source>
</evidence>
<sequence>MALSMNSDMNELNDDMPVPEALKKFTLKVLFGPMFGCELHLPADDYFLIINPGLAPQDNATGTMLPGEHAAAYTQNTLYLPCDMPSPNIILRLSALFRDEESEEGYRLEVQGVDRSYPALLKENEVFVHEHIRFAIKPSEDDWPEDIKNFNLPPALDAEFSEQEKLEEFNAKKNHALVFGSIILLLLVITAGVIWYKKLESDRQVLTLNEALAGAPMPVDIVRGRDNNLIYVLIQNFQAMEWTREALFKLQGKDSVIPVWLTQQRKEVITQLANAGYPVLQIDYSKPQHPAIALYRGLTLQEEKNFKAIVLQKIPFALDIKVLVKTKAQLLQEARQGLDRLHIYYRQINSTSGYALVVRDALSDSALRSLQNFIKQFNHQWGNRVINFSINLDENWLQDKSYVDSSNGYLFLNPRHWYFPLKQGDLNG</sequence>
<evidence type="ECO:0000313" key="3">
    <source>
        <dbReference type="Proteomes" id="UP000284853"/>
    </source>
</evidence>
<name>A0ABX9Q362_9GAMM</name>
<dbReference type="EMBL" id="NSDJ01000001">
    <property type="protein sequence ID" value="RKF70260.1"/>
    <property type="molecule type" value="Genomic_DNA"/>
</dbReference>
<dbReference type="Pfam" id="PF09480">
    <property type="entry name" value="PrgH"/>
    <property type="match status" value="1"/>
</dbReference>
<keyword evidence="3" id="KW-1185">Reference proteome</keyword>
<evidence type="ECO:0000256" key="1">
    <source>
        <dbReference type="SAM" id="Phobius"/>
    </source>
</evidence>
<comment type="caution">
    <text evidence="2">The sequence shown here is derived from an EMBL/GenBank/DDBJ whole genome shotgun (WGS) entry which is preliminary data.</text>
</comment>
<dbReference type="Gene3D" id="2.60.200.20">
    <property type="match status" value="1"/>
</dbReference>
<reference evidence="2 3" key="1">
    <citation type="submission" date="2017-08" db="EMBL/GenBank/DDBJ databases">
        <title>Comparative genomics of bacteria isolated from necrotic lesions of AOD affected trees.</title>
        <authorList>
            <person name="Doonan J."/>
            <person name="Denman S."/>
            <person name="Mcdonald J.E."/>
        </authorList>
    </citation>
    <scope>NUCLEOTIDE SEQUENCE [LARGE SCALE GENOMIC DNA]</scope>
    <source>
        <strain evidence="2 3">CIP 105588</strain>
    </source>
</reference>
<dbReference type="Proteomes" id="UP000284853">
    <property type="component" value="Unassembled WGS sequence"/>
</dbReference>
<proteinExistence type="predicted"/>
<feature type="transmembrane region" description="Helical" evidence="1">
    <location>
        <begin position="176"/>
        <end position="196"/>
    </location>
</feature>
<dbReference type="InterPro" id="IPR019029">
    <property type="entry name" value="T3SS_PrgH/EprH-like"/>
</dbReference>
<keyword evidence="1" id="KW-0472">Membrane</keyword>
<dbReference type="Gene3D" id="3.30.70.1770">
    <property type="match status" value="1"/>
</dbReference>
<protein>
    <submittedName>
        <fullName evidence="2">PrgH/EprH family type III secretion apparatus protein</fullName>
    </submittedName>
</protein>
<organism evidence="2 3">
    <name type="scientific">Rahnella variigena</name>
    <dbReference type="NCBI Taxonomy" id="574964"/>
    <lineage>
        <taxon>Bacteria</taxon>
        <taxon>Pseudomonadati</taxon>
        <taxon>Pseudomonadota</taxon>
        <taxon>Gammaproteobacteria</taxon>
        <taxon>Enterobacterales</taxon>
        <taxon>Yersiniaceae</taxon>
        <taxon>Rahnella</taxon>
    </lineage>
</organism>
<dbReference type="Gene3D" id="3.30.70.1780">
    <property type="match status" value="1"/>
</dbReference>
<gene>
    <name evidence="2" type="ORF">CKQ54_18570</name>
</gene>